<dbReference type="PANTHER" id="PTHR48056:SF73">
    <property type="entry name" value="LRR RECEPTOR-LIKE SERINE_THREONINE-PROTEIN KINASE EFR"/>
    <property type="match status" value="1"/>
</dbReference>
<dbReference type="PROSITE" id="PS50011">
    <property type="entry name" value="PROTEIN_KINASE_DOM"/>
    <property type="match status" value="1"/>
</dbReference>
<dbReference type="EMBL" id="RXIC02000026">
    <property type="protein sequence ID" value="KAB1202412.1"/>
    <property type="molecule type" value="Genomic_DNA"/>
</dbReference>
<dbReference type="Proteomes" id="UP000516437">
    <property type="component" value="Chromosome 8"/>
</dbReference>
<proteinExistence type="inferred from homology"/>
<comment type="similarity">
    <text evidence="2">Belongs to the protein kinase superfamily. Ser/Thr protein kinase family.</text>
</comment>
<dbReference type="Pfam" id="PF08263">
    <property type="entry name" value="LRRNT_2"/>
    <property type="match status" value="1"/>
</dbReference>
<dbReference type="InterPro" id="IPR011009">
    <property type="entry name" value="Kinase-like_dom_sf"/>
</dbReference>
<keyword evidence="8" id="KW-0067">ATP-binding</keyword>
<comment type="caution">
    <text evidence="16">The sequence shown here is derived from an EMBL/GenBank/DDBJ whole genome shotgun (WGS) entry which is preliminary data.</text>
</comment>
<evidence type="ECO:0000313" key="17">
    <source>
        <dbReference type="Proteomes" id="UP000516437"/>
    </source>
</evidence>
<dbReference type="GO" id="GO:0004672">
    <property type="term" value="F:protein kinase activity"/>
    <property type="evidence" value="ECO:0007669"/>
    <property type="project" value="InterPro"/>
</dbReference>
<keyword evidence="4 13" id="KW-0812">Transmembrane</keyword>
<keyword evidence="16" id="KW-0418">Kinase</keyword>
<evidence type="ECO:0000256" key="9">
    <source>
        <dbReference type="ARBA" id="ARBA00022989"/>
    </source>
</evidence>
<dbReference type="SUPFAM" id="SSF52058">
    <property type="entry name" value="L domain-like"/>
    <property type="match status" value="1"/>
</dbReference>
<dbReference type="SUPFAM" id="SSF52047">
    <property type="entry name" value="RNI-like"/>
    <property type="match status" value="2"/>
</dbReference>
<dbReference type="Gene3D" id="1.10.510.10">
    <property type="entry name" value="Transferase(Phosphotransferase) domain 1"/>
    <property type="match status" value="1"/>
</dbReference>
<dbReference type="GO" id="GO:0016020">
    <property type="term" value="C:membrane"/>
    <property type="evidence" value="ECO:0007669"/>
    <property type="project" value="UniProtKB-SubCell"/>
</dbReference>
<dbReference type="GO" id="GO:0005524">
    <property type="term" value="F:ATP binding"/>
    <property type="evidence" value="ECO:0007669"/>
    <property type="project" value="UniProtKB-KW"/>
</dbReference>
<dbReference type="PROSITE" id="PS00108">
    <property type="entry name" value="PROTEIN_KINASE_ST"/>
    <property type="match status" value="1"/>
</dbReference>
<comment type="subcellular location">
    <subcellularLocation>
        <location evidence="1">Membrane</location>
        <topology evidence="1">Single-pass type I membrane protein</topology>
    </subcellularLocation>
</comment>
<protein>
    <submittedName>
        <fullName evidence="16">LRR receptor-like serine/threonine-protein kinase FLS2</fullName>
    </submittedName>
</protein>
<dbReference type="InterPro" id="IPR013210">
    <property type="entry name" value="LRR_N_plant-typ"/>
</dbReference>
<dbReference type="PRINTS" id="PR00019">
    <property type="entry name" value="LEURICHRPT"/>
</dbReference>
<keyword evidence="7" id="KW-0547">Nucleotide-binding</keyword>
<dbReference type="InterPro" id="IPR050647">
    <property type="entry name" value="Plant_LRR-RLKs"/>
</dbReference>
<dbReference type="FunFam" id="3.80.10.10:FF:000101">
    <property type="entry name" value="LRR receptor-like serine/threonine-protein kinase ERECTA"/>
    <property type="match status" value="1"/>
</dbReference>
<keyword evidence="12" id="KW-0325">Glycoprotein</keyword>
<accession>A0A6A1UQ30</accession>
<dbReference type="InterPro" id="IPR000719">
    <property type="entry name" value="Prot_kinase_dom"/>
</dbReference>
<organism evidence="16 17">
    <name type="scientific">Morella rubra</name>
    <name type="common">Chinese bayberry</name>
    <dbReference type="NCBI Taxonomy" id="262757"/>
    <lineage>
        <taxon>Eukaryota</taxon>
        <taxon>Viridiplantae</taxon>
        <taxon>Streptophyta</taxon>
        <taxon>Embryophyta</taxon>
        <taxon>Tracheophyta</taxon>
        <taxon>Spermatophyta</taxon>
        <taxon>Magnoliopsida</taxon>
        <taxon>eudicotyledons</taxon>
        <taxon>Gunneridae</taxon>
        <taxon>Pentapetalae</taxon>
        <taxon>rosids</taxon>
        <taxon>fabids</taxon>
        <taxon>Fagales</taxon>
        <taxon>Myricaceae</taxon>
        <taxon>Morella</taxon>
    </lineage>
</organism>
<evidence type="ECO:0000256" key="4">
    <source>
        <dbReference type="ARBA" id="ARBA00022692"/>
    </source>
</evidence>
<dbReference type="Pfam" id="PF00069">
    <property type="entry name" value="Pkinase"/>
    <property type="match status" value="1"/>
</dbReference>
<keyword evidence="16" id="KW-0808">Transferase</keyword>
<dbReference type="InterPro" id="IPR008271">
    <property type="entry name" value="Ser/Thr_kinase_AS"/>
</dbReference>
<evidence type="ECO:0000256" key="1">
    <source>
        <dbReference type="ARBA" id="ARBA00004479"/>
    </source>
</evidence>
<keyword evidence="3" id="KW-0433">Leucine-rich repeat</keyword>
<dbReference type="SMART" id="SM00220">
    <property type="entry name" value="S_TKc"/>
    <property type="match status" value="1"/>
</dbReference>
<dbReference type="SMART" id="SM00369">
    <property type="entry name" value="LRR_TYP"/>
    <property type="match status" value="12"/>
</dbReference>
<dbReference type="PROSITE" id="PS51450">
    <property type="entry name" value="LRR"/>
    <property type="match status" value="1"/>
</dbReference>
<reference evidence="16 17" key="1">
    <citation type="journal article" date="2019" name="Plant Biotechnol. J.">
        <title>The red bayberry genome and genetic basis of sex determination.</title>
        <authorList>
            <person name="Jia H.M."/>
            <person name="Jia H.J."/>
            <person name="Cai Q.L."/>
            <person name="Wang Y."/>
            <person name="Zhao H.B."/>
            <person name="Yang W.F."/>
            <person name="Wang G.Y."/>
            <person name="Li Y.H."/>
            <person name="Zhan D.L."/>
            <person name="Shen Y.T."/>
            <person name="Niu Q.F."/>
            <person name="Chang L."/>
            <person name="Qiu J."/>
            <person name="Zhao L."/>
            <person name="Xie H.B."/>
            <person name="Fu W.Y."/>
            <person name="Jin J."/>
            <person name="Li X.W."/>
            <person name="Jiao Y."/>
            <person name="Zhou C.C."/>
            <person name="Tu T."/>
            <person name="Chai C.Y."/>
            <person name="Gao J.L."/>
            <person name="Fan L.J."/>
            <person name="van de Weg E."/>
            <person name="Wang J.Y."/>
            <person name="Gao Z.S."/>
        </authorList>
    </citation>
    <scope>NUCLEOTIDE SEQUENCE [LARGE SCALE GENOMIC DNA]</scope>
    <source>
        <tissue evidence="16">Leaves</tissue>
    </source>
</reference>
<dbReference type="GO" id="GO:0033612">
    <property type="term" value="F:receptor serine/threonine kinase binding"/>
    <property type="evidence" value="ECO:0007669"/>
    <property type="project" value="TreeGrafter"/>
</dbReference>
<dbReference type="OrthoDB" id="676979at2759"/>
<evidence type="ECO:0000256" key="12">
    <source>
        <dbReference type="ARBA" id="ARBA00023180"/>
    </source>
</evidence>
<gene>
    <name evidence="16" type="ORF">CJ030_MR8G004405</name>
</gene>
<evidence type="ECO:0000256" key="7">
    <source>
        <dbReference type="ARBA" id="ARBA00022741"/>
    </source>
</evidence>
<keyword evidence="11 16" id="KW-0675">Receptor</keyword>
<dbReference type="InterPro" id="IPR032675">
    <property type="entry name" value="LRR_dom_sf"/>
</dbReference>
<evidence type="ECO:0000256" key="6">
    <source>
        <dbReference type="ARBA" id="ARBA00022737"/>
    </source>
</evidence>
<evidence type="ECO:0000313" key="16">
    <source>
        <dbReference type="EMBL" id="KAB1202412.1"/>
    </source>
</evidence>
<dbReference type="InterPro" id="IPR001611">
    <property type="entry name" value="Leu-rich_rpt"/>
</dbReference>
<evidence type="ECO:0000256" key="8">
    <source>
        <dbReference type="ARBA" id="ARBA00022840"/>
    </source>
</evidence>
<evidence type="ECO:0000256" key="13">
    <source>
        <dbReference type="SAM" id="Phobius"/>
    </source>
</evidence>
<evidence type="ECO:0000256" key="14">
    <source>
        <dbReference type="SAM" id="SignalP"/>
    </source>
</evidence>
<evidence type="ECO:0000256" key="3">
    <source>
        <dbReference type="ARBA" id="ARBA00022614"/>
    </source>
</evidence>
<dbReference type="Pfam" id="PF13855">
    <property type="entry name" value="LRR_8"/>
    <property type="match status" value="1"/>
</dbReference>
<feature type="chain" id="PRO_5025327894" evidence="14">
    <location>
        <begin position="17"/>
        <end position="1121"/>
    </location>
</feature>
<evidence type="ECO:0000256" key="2">
    <source>
        <dbReference type="ARBA" id="ARBA00008684"/>
    </source>
</evidence>
<dbReference type="Pfam" id="PF00560">
    <property type="entry name" value="LRR_1"/>
    <property type="match status" value="13"/>
</dbReference>
<keyword evidence="9 13" id="KW-1133">Transmembrane helix</keyword>
<keyword evidence="17" id="KW-1185">Reference proteome</keyword>
<keyword evidence="5 14" id="KW-0732">Signal</keyword>
<evidence type="ECO:0000256" key="5">
    <source>
        <dbReference type="ARBA" id="ARBA00022729"/>
    </source>
</evidence>
<evidence type="ECO:0000259" key="15">
    <source>
        <dbReference type="PROSITE" id="PS50011"/>
    </source>
</evidence>
<dbReference type="AlphaFoldDB" id="A0A6A1UQ30"/>
<keyword evidence="10 13" id="KW-0472">Membrane</keyword>
<evidence type="ECO:0000256" key="10">
    <source>
        <dbReference type="ARBA" id="ARBA00023136"/>
    </source>
</evidence>
<dbReference type="SUPFAM" id="SSF56112">
    <property type="entry name" value="Protein kinase-like (PK-like)"/>
    <property type="match status" value="1"/>
</dbReference>
<evidence type="ECO:0000256" key="11">
    <source>
        <dbReference type="ARBA" id="ARBA00023170"/>
    </source>
</evidence>
<dbReference type="Gene3D" id="3.30.200.20">
    <property type="entry name" value="Phosphorylase Kinase, domain 1"/>
    <property type="match status" value="1"/>
</dbReference>
<name>A0A6A1UQ30_9ROSI</name>
<dbReference type="InterPro" id="IPR003591">
    <property type="entry name" value="Leu-rich_rpt_typical-subtyp"/>
</dbReference>
<dbReference type="SMART" id="SM00365">
    <property type="entry name" value="LRR_SD22"/>
    <property type="match status" value="6"/>
</dbReference>
<keyword evidence="6" id="KW-0677">Repeat</keyword>
<dbReference type="FunFam" id="3.80.10.10:FF:000095">
    <property type="entry name" value="LRR receptor-like serine/threonine-protein kinase GSO1"/>
    <property type="match status" value="2"/>
</dbReference>
<feature type="domain" description="Protein kinase" evidence="15">
    <location>
        <begin position="800"/>
        <end position="1049"/>
    </location>
</feature>
<feature type="signal peptide" evidence="14">
    <location>
        <begin position="1"/>
        <end position="16"/>
    </location>
</feature>
<feature type="transmembrane region" description="Helical" evidence="13">
    <location>
        <begin position="741"/>
        <end position="762"/>
    </location>
</feature>
<sequence>MAKILLSLTLASVVQCYVVCVANATILNITSDQSALLALKACISDEPHNPLTNNWSTSTSVCNWIGVTCGSKHHRVIALNLSYMSLTGTIPPHIGNLSFLVWLRARNNSFWGSVPNELTRLYRLKRLDFSFNHFNGEIPSSLGLLSRLQFLSLQGNGFTGTIPASLSNISSLQIIYLGFNTLTGFIPSSIFNLSSLQKISLPENKLSGPMPSIFFDMPSLQIISLTTNQLSGALPGDMFHHLPNLQALDVSSNQLSGKVPSTLFKCIQLFFLGLWENNFQGRLPPEIGNLTMLAKLYLEGNNFGGAIPSEIGNLRNLDFFGIDRNNFTGSIPYEIFNISSLQVISMPVNKLSGQLPSNIGLFLPNLQVLYVGDNELSGTIPNSISNASQLIGLDLSSNLFSGSIPKTIGNLRLLHVINLSNNNLRAELASLFSSLSNCQYFREIILSTTLLSGILPSSLGNLSASLQQFYLEDCSISGRIPSNIGNLSNLILLALDGTALAGPIPNTMERLRKLQYLDISRNTLEGPIPSDLCQLKSLFYLSLRSNKLSGQIPPCISNLTLLRELYLGFNQLSSVVPLSLWSLTDIQVVNLSSNFLSGSLSFHIGDMKVLRILDLSRNKVSGVIPPTIGGLQELVNLSLEDNRLEGSIPESLGKMVSLEYLDLSNNELYGEIPKSLEALFYLRFLNVSFNKLRGKIPTGGSFVNFSASSFMSNDALCGAPRLQVPPCKEASRPRQVTKVHILRYVLPTIGLLILGVSIVLFFTKCQNIRNTESSSEVELPPLAKWRIISHQELQRATEGFNANNLIGEGSFGSVYKGTLSDEGAFPRFDAECEVLRNIRHRNLIKIISACSNMDFKAFVLEYMPNGNLDMWLHFDNRFLTLLQRLNIMIDMAAALEYLHFGNATPIVHCDLKPNNVLLDEDMVAHVADFGIAKLLGDADSVTQTMTLATIGYMAPDLPEQRINMTDILVRLHKVKLKFLRDVEGGNKQVSGVIPPTIGGLQELVNLSLEDNRLEGSIPESLGKMVSLEYLELYGEIPKSLEALFYLRFLNVSFNKLRGKIPKEASLIIQKCRLCLKCTYNTGSTNAPNSINQECNRRVQCKQFDWRRELWIRLPRNSFRWY</sequence>
<dbReference type="PANTHER" id="PTHR48056">
    <property type="entry name" value="LRR RECEPTOR-LIKE SERINE/THREONINE-PROTEIN KINASE-RELATED"/>
    <property type="match status" value="1"/>
</dbReference>
<dbReference type="Gene3D" id="3.80.10.10">
    <property type="entry name" value="Ribonuclease Inhibitor"/>
    <property type="match status" value="6"/>
</dbReference>